<dbReference type="EC" id="2.3.1.183" evidence="2"/>
<feature type="domain" description="N-acetyltransferase" evidence="1">
    <location>
        <begin position="3"/>
        <end position="166"/>
    </location>
</feature>
<keyword evidence="2" id="KW-0808">Transferase</keyword>
<dbReference type="EMBL" id="JACIEC010000004">
    <property type="protein sequence ID" value="MBB4144734.1"/>
    <property type="molecule type" value="Genomic_DNA"/>
</dbReference>
<dbReference type="GO" id="GO:0102971">
    <property type="term" value="F:phosphinothricin N-acetyltransferase activity"/>
    <property type="evidence" value="ECO:0007669"/>
    <property type="project" value="UniProtKB-EC"/>
</dbReference>
<evidence type="ECO:0000313" key="3">
    <source>
        <dbReference type="Proteomes" id="UP000519897"/>
    </source>
</evidence>
<keyword evidence="3" id="KW-1185">Reference proteome</keyword>
<comment type="caution">
    <text evidence="2">The sequence shown here is derived from an EMBL/GenBank/DDBJ whole genome shotgun (WGS) entry which is preliminary data.</text>
</comment>
<proteinExistence type="predicted"/>
<dbReference type="AlphaFoldDB" id="A0A7W6PS86"/>
<evidence type="ECO:0000259" key="1">
    <source>
        <dbReference type="PROSITE" id="PS51186"/>
    </source>
</evidence>
<keyword evidence="2" id="KW-0012">Acyltransferase</keyword>
<gene>
    <name evidence="2" type="ORF">GGQ72_003291</name>
</gene>
<dbReference type="PROSITE" id="PS51186">
    <property type="entry name" value="GNAT"/>
    <property type="match status" value="1"/>
</dbReference>
<accession>A0A7W6PS86</accession>
<name>A0A7W6PS86_9HYPH</name>
<dbReference type="Gene3D" id="3.40.630.30">
    <property type="match status" value="1"/>
</dbReference>
<dbReference type="RefSeq" id="WP_062556161.1">
    <property type="nucleotide sequence ID" value="NZ_CP049250.1"/>
</dbReference>
<evidence type="ECO:0000313" key="2">
    <source>
        <dbReference type="EMBL" id="MBB4144734.1"/>
    </source>
</evidence>
<dbReference type="CDD" id="cd04301">
    <property type="entry name" value="NAT_SF"/>
    <property type="match status" value="1"/>
</dbReference>
<dbReference type="InterPro" id="IPR000182">
    <property type="entry name" value="GNAT_dom"/>
</dbReference>
<dbReference type="Pfam" id="PF13420">
    <property type="entry name" value="Acetyltransf_4"/>
    <property type="match status" value="1"/>
</dbReference>
<protein>
    <submittedName>
        <fullName evidence="2">Phosphinothricin acetyltransferase</fullName>
        <ecNumber evidence="2">2.3.1.183</ecNumber>
    </submittedName>
</protein>
<sequence>MTYHLRDASPTDIPAITDIYRDSVLNGSASYEITPPDEAEMLQRFRAITEKGYPYVVAEDADGTLLGYAYASAFRTRPAYRWLVEDSIYLSPLARGRGLGKVLLKELIERCTGLGFRQMAAVIGGASSASAGLHAALGFQMVGTMKGTGFKHGQWLDTVFMQRELGAGTTTPPDLGAYPGTLFGG</sequence>
<dbReference type="PANTHER" id="PTHR43072">
    <property type="entry name" value="N-ACETYLTRANSFERASE"/>
    <property type="match status" value="1"/>
</dbReference>
<dbReference type="Proteomes" id="UP000519897">
    <property type="component" value="Unassembled WGS sequence"/>
</dbReference>
<reference evidence="2 3" key="1">
    <citation type="submission" date="2020-08" db="EMBL/GenBank/DDBJ databases">
        <title>Genomic Encyclopedia of Type Strains, Phase IV (KMG-IV): sequencing the most valuable type-strain genomes for metagenomic binning, comparative biology and taxonomic classification.</title>
        <authorList>
            <person name="Goeker M."/>
        </authorList>
    </citation>
    <scope>NUCLEOTIDE SEQUENCE [LARGE SCALE GENOMIC DNA]</scope>
    <source>
        <strain evidence="2 3">DSM 29514</strain>
    </source>
</reference>
<dbReference type="PANTHER" id="PTHR43072:SF8">
    <property type="entry name" value="ACYLTRANSFERASE FABY-RELATED"/>
    <property type="match status" value="1"/>
</dbReference>
<dbReference type="InterPro" id="IPR016181">
    <property type="entry name" value="Acyl_CoA_acyltransferase"/>
</dbReference>
<organism evidence="2 3">
    <name type="scientific">Rhizobium rhizoryzae</name>
    <dbReference type="NCBI Taxonomy" id="451876"/>
    <lineage>
        <taxon>Bacteria</taxon>
        <taxon>Pseudomonadati</taxon>
        <taxon>Pseudomonadota</taxon>
        <taxon>Alphaproteobacteria</taxon>
        <taxon>Hyphomicrobiales</taxon>
        <taxon>Rhizobiaceae</taxon>
        <taxon>Rhizobium/Agrobacterium group</taxon>
        <taxon>Rhizobium</taxon>
    </lineage>
</organism>
<dbReference type="SUPFAM" id="SSF55729">
    <property type="entry name" value="Acyl-CoA N-acyltransferases (Nat)"/>
    <property type="match status" value="1"/>
</dbReference>